<organism evidence="9 10">
    <name type="scientific">Ophiophagus hannah</name>
    <name type="common">King cobra</name>
    <name type="synonym">Naja hannah</name>
    <dbReference type="NCBI Taxonomy" id="8665"/>
    <lineage>
        <taxon>Eukaryota</taxon>
        <taxon>Metazoa</taxon>
        <taxon>Chordata</taxon>
        <taxon>Craniata</taxon>
        <taxon>Vertebrata</taxon>
        <taxon>Euteleostomi</taxon>
        <taxon>Lepidosauria</taxon>
        <taxon>Squamata</taxon>
        <taxon>Bifurcata</taxon>
        <taxon>Unidentata</taxon>
        <taxon>Episquamata</taxon>
        <taxon>Toxicofera</taxon>
        <taxon>Serpentes</taxon>
        <taxon>Colubroidea</taxon>
        <taxon>Elapidae</taxon>
        <taxon>Elapinae</taxon>
        <taxon>Ophiophagus</taxon>
    </lineage>
</organism>
<dbReference type="InterPro" id="IPR046756">
    <property type="entry name" value="VAS1/VOA1_TM"/>
</dbReference>
<keyword evidence="5 6" id="KW-0472">Membrane</keyword>
<dbReference type="EMBL" id="AZIM01001162">
    <property type="protein sequence ID" value="ETE67864.1"/>
    <property type="molecule type" value="Genomic_DNA"/>
</dbReference>
<dbReference type="Pfam" id="PF05827">
    <property type="entry name" value="VAS1_LD"/>
    <property type="match status" value="1"/>
</dbReference>
<evidence type="ECO:0000256" key="5">
    <source>
        <dbReference type="ARBA" id="ARBA00023136"/>
    </source>
</evidence>
<comment type="subcellular location">
    <subcellularLocation>
        <location evidence="1">Membrane</location>
        <topology evidence="1">Single-pass membrane protein</topology>
    </subcellularLocation>
</comment>
<evidence type="ECO:0000256" key="4">
    <source>
        <dbReference type="ARBA" id="ARBA00022989"/>
    </source>
</evidence>
<sequence>MWHSKRQLMSVESEVIDLYPPLNVTNGTNTTCILFYATNFTLTINTTVHMNLTNSTFIFHDVDTTSSVCSDTNATMTLCHILFLSRFLMTNMFYTSSSKNWFTLEFVHILQDNRDAEDEPAQFNVSTIYGPAEYSFHCPLVGTESHYDVLLIPANDKAKNWKIDISDFQIQAFNIENNIFSYASDCTSFFTPGIWMGLVTSLILLLILTYGIHMILNLTTNSRFDDPKGPALSVPQTE</sequence>
<evidence type="ECO:0000259" key="8">
    <source>
        <dbReference type="Pfam" id="PF20520"/>
    </source>
</evidence>
<evidence type="ECO:0000313" key="9">
    <source>
        <dbReference type="EMBL" id="ETE67864.1"/>
    </source>
</evidence>
<dbReference type="OrthoDB" id="9985059at2759"/>
<dbReference type="InterPro" id="IPR046755">
    <property type="entry name" value="VAS1_LD"/>
</dbReference>
<dbReference type="Gene3D" id="2.40.160.110">
    <property type="match status" value="1"/>
</dbReference>
<evidence type="ECO:0000256" key="2">
    <source>
        <dbReference type="ARBA" id="ARBA00009037"/>
    </source>
</evidence>
<evidence type="ECO:0000313" key="10">
    <source>
        <dbReference type="Proteomes" id="UP000018936"/>
    </source>
</evidence>
<dbReference type="InterPro" id="IPR008388">
    <property type="entry name" value="Ac45_acc_su"/>
</dbReference>
<dbReference type="PANTHER" id="PTHR12471">
    <property type="entry name" value="VACUOLAR ATP SYNTHASE SUBUNIT S1"/>
    <property type="match status" value="1"/>
</dbReference>
<comment type="caution">
    <text evidence="9">The sequence shown here is derived from an EMBL/GenBank/DDBJ whole genome shotgun (WGS) entry which is preliminary data.</text>
</comment>
<name>V8P029_OPHHA</name>
<dbReference type="FunFam" id="2.40.160.110:FF:000003">
    <property type="entry name" value="ATPase H+ transporting accessory protein 1"/>
    <property type="match status" value="1"/>
</dbReference>
<proteinExistence type="inferred from homology"/>
<keyword evidence="3 6" id="KW-0812">Transmembrane</keyword>
<evidence type="ECO:0000256" key="1">
    <source>
        <dbReference type="ARBA" id="ARBA00004167"/>
    </source>
</evidence>
<evidence type="ECO:0000256" key="6">
    <source>
        <dbReference type="SAM" id="Phobius"/>
    </source>
</evidence>
<dbReference type="GO" id="GO:0012505">
    <property type="term" value="C:endomembrane system"/>
    <property type="evidence" value="ECO:0007669"/>
    <property type="project" value="UniProtKB-ARBA"/>
</dbReference>
<keyword evidence="10" id="KW-1185">Reference proteome</keyword>
<reference evidence="9 10" key="1">
    <citation type="journal article" date="2013" name="Proc. Natl. Acad. Sci. U.S.A.">
        <title>The king cobra genome reveals dynamic gene evolution and adaptation in the snake venom system.</title>
        <authorList>
            <person name="Vonk F.J."/>
            <person name="Casewell N.R."/>
            <person name="Henkel C.V."/>
            <person name="Heimberg A.M."/>
            <person name="Jansen H.J."/>
            <person name="McCleary R.J."/>
            <person name="Kerkkamp H.M."/>
            <person name="Vos R.A."/>
            <person name="Guerreiro I."/>
            <person name="Calvete J.J."/>
            <person name="Wuster W."/>
            <person name="Woods A.E."/>
            <person name="Logan J.M."/>
            <person name="Harrison R.A."/>
            <person name="Castoe T.A."/>
            <person name="de Koning A.P."/>
            <person name="Pollock D.D."/>
            <person name="Yandell M."/>
            <person name="Calderon D."/>
            <person name="Renjifo C."/>
            <person name="Currier R.B."/>
            <person name="Salgado D."/>
            <person name="Pla D."/>
            <person name="Sanz L."/>
            <person name="Hyder A.S."/>
            <person name="Ribeiro J.M."/>
            <person name="Arntzen J.W."/>
            <person name="van den Thillart G.E."/>
            <person name="Boetzer M."/>
            <person name="Pirovano W."/>
            <person name="Dirks R.P."/>
            <person name="Spaink H.P."/>
            <person name="Duboule D."/>
            <person name="McGlinn E."/>
            <person name="Kini R.M."/>
            <person name="Richardson M.K."/>
        </authorList>
    </citation>
    <scope>NUCLEOTIDE SEQUENCE</scope>
    <source>
        <tissue evidence="9">Blood</tissue>
    </source>
</reference>
<feature type="domain" description="V-type proton ATPase subunit S1 luminal" evidence="7">
    <location>
        <begin position="31"/>
        <end position="173"/>
    </location>
</feature>
<dbReference type="GO" id="GO:0030641">
    <property type="term" value="P:regulation of cellular pH"/>
    <property type="evidence" value="ECO:0007669"/>
    <property type="project" value="TreeGrafter"/>
</dbReference>
<dbReference type="GO" id="GO:0033176">
    <property type="term" value="C:proton-transporting V-type ATPase complex"/>
    <property type="evidence" value="ECO:0007669"/>
    <property type="project" value="TreeGrafter"/>
</dbReference>
<evidence type="ECO:0000259" key="7">
    <source>
        <dbReference type="Pfam" id="PF05827"/>
    </source>
</evidence>
<dbReference type="GO" id="GO:0030659">
    <property type="term" value="C:cytoplasmic vesicle membrane"/>
    <property type="evidence" value="ECO:0007669"/>
    <property type="project" value="UniProtKB-ARBA"/>
</dbReference>
<feature type="transmembrane region" description="Helical" evidence="6">
    <location>
        <begin position="194"/>
        <end position="216"/>
    </location>
</feature>
<comment type="similarity">
    <text evidence="2">Belongs to the vacuolar ATPase subunit S1 family.</text>
</comment>
<feature type="domain" description="V-type proton ATPase subunit S1/VOA1 transmembrane" evidence="8">
    <location>
        <begin position="188"/>
        <end position="226"/>
    </location>
</feature>
<protein>
    <submittedName>
        <fullName evidence="9">V-type proton ATPase subunit S1</fullName>
    </submittedName>
</protein>
<dbReference type="Proteomes" id="UP000018936">
    <property type="component" value="Unassembled WGS sequence"/>
</dbReference>
<gene>
    <name evidence="9" type="primary">ATP6AP1</name>
    <name evidence="9" type="ORF">L345_06346</name>
</gene>
<accession>V8P029</accession>
<dbReference type="PANTHER" id="PTHR12471:SF6">
    <property type="entry name" value="ATPASE H+ TRANSPORTING ACCESSORY PROTEIN 1"/>
    <property type="match status" value="1"/>
</dbReference>
<dbReference type="GO" id="GO:0098588">
    <property type="term" value="C:bounding membrane of organelle"/>
    <property type="evidence" value="ECO:0007669"/>
    <property type="project" value="UniProtKB-ARBA"/>
</dbReference>
<keyword evidence="4 6" id="KW-1133">Transmembrane helix</keyword>
<evidence type="ECO:0000256" key="3">
    <source>
        <dbReference type="ARBA" id="ARBA00022692"/>
    </source>
</evidence>
<dbReference type="Pfam" id="PF20520">
    <property type="entry name" value="Ac45-VOA1_TM"/>
    <property type="match status" value="1"/>
</dbReference>
<dbReference type="AlphaFoldDB" id="V8P029"/>
<dbReference type="GO" id="GO:0001671">
    <property type="term" value="F:ATPase activator activity"/>
    <property type="evidence" value="ECO:0007669"/>
    <property type="project" value="TreeGrafter"/>
</dbReference>